<feature type="transmembrane region" description="Helical" evidence="2">
    <location>
        <begin position="142"/>
        <end position="164"/>
    </location>
</feature>
<keyword evidence="2" id="KW-1133">Transmembrane helix</keyword>
<comment type="caution">
    <text evidence="3">The sequence shown here is derived from an EMBL/GenBank/DDBJ whole genome shotgun (WGS) entry which is preliminary data.</text>
</comment>
<evidence type="ECO:0000256" key="2">
    <source>
        <dbReference type="SAM" id="Phobius"/>
    </source>
</evidence>
<name>A0ABP7TYV3_9BACT</name>
<accession>A0ABP7TYV3</accession>
<dbReference type="Proteomes" id="UP001501469">
    <property type="component" value="Unassembled WGS sequence"/>
</dbReference>
<dbReference type="RefSeq" id="WP_345052902.1">
    <property type="nucleotide sequence ID" value="NZ_BAABDK010000014.1"/>
</dbReference>
<feature type="transmembrane region" description="Helical" evidence="2">
    <location>
        <begin position="185"/>
        <end position="206"/>
    </location>
</feature>
<reference evidence="4" key="1">
    <citation type="journal article" date="2019" name="Int. J. Syst. Evol. Microbiol.">
        <title>The Global Catalogue of Microorganisms (GCM) 10K type strain sequencing project: providing services to taxonomists for standard genome sequencing and annotation.</title>
        <authorList>
            <consortium name="The Broad Institute Genomics Platform"/>
            <consortium name="The Broad Institute Genome Sequencing Center for Infectious Disease"/>
            <person name="Wu L."/>
            <person name="Ma J."/>
        </authorList>
    </citation>
    <scope>NUCLEOTIDE SEQUENCE [LARGE SCALE GENOMIC DNA]</scope>
    <source>
        <strain evidence="4">JCM 17225</strain>
    </source>
</reference>
<sequence>MVPNTNTTAVQDHSIVMNAQLNAVESNPQKKGRNQNKAGYVAAYIIIITIASVWMFSEAYRGATSFTIRTKWENQDSIALGDYPDWFYYSRPSNDLIIRVPLNDSSKTRLLKLIDSKQKSYPEFRNSINQLAFLSEGLKTDLLLSLLWLSAWSAVIGVQIRTIFDFIGVICYTDEGLDISVWWPWYLLRPLMGFTIGPLIIILTKTHFFNTSSANGDITYIAIAAIAGFGVVEVVDRLRLISKTLFGAGNSESKKKKVSTEAVADNKTDSD</sequence>
<feature type="region of interest" description="Disordered" evidence="1">
    <location>
        <begin position="251"/>
        <end position="271"/>
    </location>
</feature>
<feature type="transmembrane region" description="Helical" evidence="2">
    <location>
        <begin position="38"/>
        <end position="57"/>
    </location>
</feature>
<evidence type="ECO:0000256" key="1">
    <source>
        <dbReference type="SAM" id="MobiDB-lite"/>
    </source>
</evidence>
<keyword evidence="4" id="KW-1185">Reference proteome</keyword>
<evidence type="ECO:0000313" key="3">
    <source>
        <dbReference type="EMBL" id="GAA4033342.1"/>
    </source>
</evidence>
<gene>
    <name evidence="3" type="ORF">GCM10022409_17060</name>
</gene>
<dbReference type="EMBL" id="BAABDK010000014">
    <property type="protein sequence ID" value="GAA4033342.1"/>
    <property type="molecule type" value="Genomic_DNA"/>
</dbReference>
<protein>
    <submittedName>
        <fullName evidence="3">Uncharacterized protein</fullName>
    </submittedName>
</protein>
<keyword evidence="2" id="KW-0812">Transmembrane</keyword>
<proteinExistence type="predicted"/>
<evidence type="ECO:0000313" key="4">
    <source>
        <dbReference type="Proteomes" id="UP001501469"/>
    </source>
</evidence>
<organism evidence="3 4">
    <name type="scientific">Hymenobacter glaciei</name>
    <dbReference type="NCBI Taxonomy" id="877209"/>
    <lineage>
        <taxon>Bacteria</taxon>
        <taxon>Pseudomonadati</taxon>
        <taxon>Bacteroidota</taxon>
        <taxon>Cytophagia</taxon>
        <taxon>Cytophagales</taxon>
        <taxon>Hymenobacteraceae</taxon>
        <taxon>Hymenobacter</taxon>
    </lineage>
</organism>
<keyword evidence="2" id="KW-0472">Membrane</keyword>
<feature type="transmembrane region" description="Helical" evidence="2">
    <location>
        <begin position="218"/>
        <end position="235"/>
    </location>
</feature>